<dbReference type="EMBL" id="JAAHTE010000598">
    <property type="protein sequence ID" value="NEU02943.1"/>
    <property type="molecule type" value="Genomic_DNA"/>
</dbReference>
<dbReference type="Pfam" id="PF21089">
    <property type="entry name" value="PKS_DH_N"/>
    <property type="match status" value="1"/>
</dbReference>
<dbReference type="Gene3D" id="3.10.129.110">
    <property type="entry name" value="Polyketide synthase dehydratase"/>
    <property type="match status" value="1"/>
</dbReference>
<comment type="caution">
    <text evidence="3">The sequence shown here is derived from an EMBL/GenBank/DDBJ whole genome shotgun (WGS) entry which is preliminary data.</text>
</comment>
<evidence type="ECO:0000256" key="1">
    <source>
        <dbReference type="PROSITE-ProRule" id="PRU01363"/>
    </source>
</evidence>
<reference evidence="3" key="1">
    <citation type="submission" date="2020-02" db="EMBL/GenBank/DDBJ databases">
        <title>Investigating the Use of Bacteriophages as New Decolonization Strategy for Intestinal Carriage of CTX-M-15-producing ST131 Escherichia coli: an In Vitro Continuous Culture System Model.</title>
        <authorList>
            <person name="Bernasconi O.J."/>
            <person name="Campos-Madueno E.I."/>
            <person name="Dona V."/>
            <person name="Perreten V."/>
            <person name="Carattoli A."/>
            <person name="Endimiani A."/>
        </authorList>
    </citation>
    <scope>NUCLEOTIDE SEQUENCE</scope>
    <source>
        <strain evidence="3">4901.28</strain>
    </source>
</reference>
<proteinExistence type="predicted"/>
<dbReference type="InterPro" id="IPR049900">
    <property type="entry name" value="PKS_mFAS_DH"/>
</dbReference>
<protein>
    <recommendedName>
        <fullName evidence="2">PKS/mFAS DH domain-containing protein</fullName>
    </recommendedName>
</protein>
<dbReference type="InterPro" id="IPR042104">
    <property type="entry name" value="PKS_dehydratase_sf"/>
</dbReference>
<sequence length="91" mass="10223">EQKFSSVFTGDEFFLRDHVVRGKPVLPGVAYLEMAYAAINQAAGSEIGQDVRIRLNHTVWVQPVVVDRHSAQVDISLFPEEDGKITFDIYS</sequence>
<name>A0A6D1AF50_ECOLX</name>
<evidence type="ECO:0000313" key="3">
    <source>
        <dbReference type="EMBL" id="NEU02943.1"/>
    </source>
</evidence>
<feature type="domain" description="PKS/mFAS DH" evidence="2">
    <location>
        <begin position="1"/>
        <end position="91"/>
    </location>
</feature>
<evidence type="ECO:0000259" key="2">
    <source>
        <dbReference type="PROSITE" id="PS52019"/>
    </source>
</evidence>
<dbReference type="PROSITE" id="PS52019">
    <property type="entry name" value="PKS_MFAS_DH"/>
    <property type="match status" value="1"/>
</dbReference>
<gene>
    <name evidence="3" type="ORF">G3563_28640</name>
</gene>
<organism evidence="3">
    <name type="scientific">Escherichia coli</name>
    <dbReference type="NCBI Taxonomy" id="562"/>
    <lineage>
        <taxon>Bacteria</taxon>
        <taxon>Pseudomonadati</taxon>
        <taxon>Pseudomonadota</taxon>
        <taxon>Gammaproteobacteria</taxon>
        <taxon>Enterobacterales</taxon>
        <taxon>Enterobacteriaceae</taxon>
        <taxon>Escherichia</taxon>
    </lineage>
</organism>
<feature type="non-terminal residue" evidence="3">
    <location>
        <position position="91"/>
    </location>
</feature>
<dbReference type="InterPro" id="IPR049552">
    <property type="entry name" value="PKS_DH_N"/>
</dbReference>
<dbReference type="AlphaFoldDB" id="A0A6D1AF50"/>
<accession>A0A6D1AF50</accession>
<comment type="caution">
    <text evidence="1">Lacks conserved residue(s) required for the propagation of feature annotation.</text>
</comment>
<feature type="non-terminal residue" evidence="3">
    <location>
        <position position="1"/>
    </location>
</feature>